<dbReference type="AlphaFoldDB" id="Q8WEA1"/>
<keyword evidence="21" id="KW-1185">Reference proteome</keyword>
<dbReference type="GO" id="GO:0008137">
    <property type="term" value="F:NADH dehydrogenase (ubiquinone) activity"/>
    <property type="evidence" value="ECO:0007669"/>
    <property type="project" value="UniProtKB-EC"/>
</dbReference>
<reference evidence="20" key="3">
    <citation type="submission" date="2025-05" db="UniProtKB">
        <authorList>
            <consortium name="Ensembl"/>
        </authorList>
    </citation>
    <scope>IDENTIFICATION</scope>
</reference>
<feature type="transmembrane region" description="Helical" evidence="17">
    <location>
        <begin position="6"/>
        <end position="22"/>
    </location>
</feature>
<evidence type="ECO:0000256" key="3">
    <source>
        <dbReference type="ARBA" id="ARBA00012944"/>
    </source>
</evidence>
<dbReference type="GO" id="GO:0030964">
    <property type="term" value="C:NADH dehydrogenase complex"/>
    <property type="evidence" value="ECO:0007669"/>
    <property type="project" value="TreeGrafter"/>
</dbReference>
<keyword evidence="13 17" id="KW-0496">Mitochondrion</keyword>
<evidence type="ECO:0000256" key="9">
    <source>
        <dbReference type="ARBA" id="ARBA00022982"/>
    </source>
</evidence>
<dbReference type="CTD" id="4539"/>
<keyword evidence="8 17" id="KW-1278">Translocase</keyword>
<comment type="catalytic activity">
    <reaction evidence="16">
        <text>a ubiquinone + NADH + 5 H(+)(in) = a ubiquinol + NAD(+) + 4 H(+)(out)</text>
        <dbReference type="Rhea" id="RHEA:29091"/>
        <dbReference type="Rhea" id="RHEA-COMP:9565"/>
        <dbReference type="Rhea" id="RHEA-COMP:9566"/>
        <dbReference type="ChEBI" id="CHEBI:15378"/>
        <dbReference type="ChEBI" id="CHEBI:16389"/>
        <dbReference type="ChEBI" id="CHEBI:17976"/>
        <dbReference type="ChEBI" id="CHEBI:57540"/>
        <dbReference type="ChEBI" id="CHEBI:57945"/>
        <dbReference type="EC" id="7.1.1.2"/>
    </reaction>
    <physiologicalReaction direction="left-to-right" evidence="16">
        <dbReference type="Rhea" id="RHEA:29092"/>
    </physiologicalReaction>
</comment>
<dbReference type="EC" id="7.1.1.2" evidence="3 17"/>
<proteinExistence type="inferred from homology"/>
<evidence type="ECO:0000256" key="2">
    <source>
        <dbReference type="ARBA" id="ARBA00010519"/>
    </source>
</evidence>
<evidence type="ECO:0000256" key="1">
    <source>
        <dbReference type="ARBA" id="ARBA00004225"/>
    </source>
</evidence>
<gene>
    <name evidence="19" type="primary">ND4L</name>
</gene>
<dbReference type="FunFam" id="1.10.287.3510:FF:000002">
    <property type="entry name" value="NADH-ubiquinone oxidoreductase chain 4L"/>
    <property type="match status" value="1"/>
</dbReference>
<dbReference type="OrthoDB" id="6146597at2759"/>
<dbReference type="PANTHER" id="PTHR11434">
    <property type="entry name" value="NADH-UBIQUINONE OXIDOREDUCTASE SUBUNIT ND4L"/>
    <property type="match status" value="1"/>
</dbReference>
<evidence type="ECO:0000256" key="17">
    <source>
        <dbReference type="RuleBase" id="RU004419"/>
    </source>
</evidence>
<dbReference type="Proteomes" id="UP000264800">
    <property type="component" value="Unplaced"/>
</dbReference>
<evidence type="ECO:0000256" key="6">
    <source>
        <dbReference type="ARBA" id="ARBA00022660"/>
    </source>
</evidence>
<dbReference type="GO" id="GO:0098803">
    <property type="term" value="C:respiratory chain complex"/>
    <property type="evidence" value="ECO:0007669"/>
    <property type="project" value="UniProtKB-ARBA"/>
</dbReference>
<dbReference type="GO" id="GO:0016651">
    <property type="term" value="F:oxidoreductase activity, acting on NAD(P)H"/>
    <property type="evidence" value="ECO:0007669"/>
    <property type="project" value="InterPro"/>
</dbReference>
<keyword evidence="9 17" id="KW-0249">Electron transport</keyword>
<dbReference type="STRING" id="37003.ENSKMAP00000000010"/>
<keyword evidence="10 17" id="KW-1133">Transmembrane helix</keyword>
<dbReference type="Ensembl" id="ENSKMAT00000000028.1">
    <property type="protein sequence ID" value="ENSKMAP00000000010.1"/>
    <property type="gene ID" value="ENSKMAG00000000028.1"/>
</dbReference>
<protein>
    <recommendedName>
        <fullName evidence="4 17">NADH-ubiquinone oxidoreductase chain 4L</fullName>
        <ecNumber evidence="3 17">7.1.1.2</ecNumber>
    </recommendedName>
</protein>
<evidence type="ECO:0000256" key="4">
    <source>
        <dbReference type="ARBA" id="ARBA00016612"/>
    </source>
</evidence>
<dbReference type="RefSeq" id="NP_510977.1">
    <property type="nucleotide sequence ID" value="NC_003290.1"/>
</dbReference>
<keyword evidence="7 17" id="KW-0812">Transmembrane</keyword>
<name>Q8WEA1_KRYMA</name>
<comment type="function">
    <text evidence="15">Core subunit of the mitochondrial membrane respiratory chain NADH dehydrogenase (Complex I) which catalyzes electron transfer from NADH through the respiratory chain, using ubiquinone as an electron acceptor. Part of the enzyme membrane arm which is embedded in the lipid bilayer and involved in proton translocation.</text>
</comment>
<evidence type="ECO:0000256" key="13">
    <source>
        <dbReference type="ARBA" id="ARBA00023128"/>
    </source>
</evidence>
<evidence type="ECO:0000313" key="21">
    <source>
        <dbReference type="Proteomes" id="UP000264800"/>
    </source>
</evidence>
<dbReference type="InterPro" id="IPR001133">
    <property type="entry name" value="NADH_UbQ_OxRdtase_chain4L/K"/>
</dbReference>
<comment type="similarity">
    <text evidence="2 17">Belongs to the complex I subunit 4L family.</text>
</comment>
<dbReference type="GeneID" id="804469"/>
<dbReference type="GO" id="GO:0005743">
    <property type="term" value="C:mitochondrial inner membrane"/>
    <property type="evidence" value="ECO:0007669"/>
    <property type="project" value="UniProtKB-SubCell"/>
</dbReference>
<evidence type="ECO:0000256" key="7">
    <source>
        <dbReference type="ARBA" id="ARBA00022692"/>
    </source>
</evidence>
<evidence type="ECO:0000313" key="19">
    <source>
        <dbReference type="EMBL" id="ALV90064.1"/>
    </source>
</evidence>
<geneLocation type="mitochondrion" evidence="18 20"/>
<dbReference type="EMBL" id="KT893707">
    <property type="protein sequence ID" value="ALV90064.1"/>
    <property type="molecule type" value="Genomic_DNA"/>
</dbReference>
<dbReference type="Pfam" id="PF00420">
    <property type="entry name" value="Oxidored_q2"/>
    <property type="match status" value="1"/>
</dbReference>
<dbReference type="GeneTree" id="ENSGT00940000164968"/>
<keyword evidence="11 17" id="KW-0520">NAD</keyword>
<evidence type="ECO:0000256" key="11">
    <source>
        <dbReference type="ARBA" id="ARBA00023027"/>
    </source>
</evidence>
<feature type="transmembrane region" description="Helical" evidence="17">
    <location>
        <begin position="29"/>
        <end position="51"/>
    </location>
</feature>
<dbReference type="InterPro" id="IPR039428">
    <property type="entry name" value="NUOK/Mnh_C1-like"/>
</dbReference>
<dbReference type="PANTHER" id="PTHR11434:SF0">
    <property type="entry name" value="NADH-UBIQUINONE OXIDOREDUCTASE CHAIN 4L"/>
    <property type="match status" value="1"/>
</dbReference>
<dbReference type="GO" id="GO:1902495">
    <property type="term" value="C:transmembrane transporter complex"/>
    <property type="evidence" value="ECO:0007669"/>
    <property type="project" value="UniProtKB-ARBA"/>
</dbReference>
<feature type="transmembrane region" description="Helical" evidence="17">
    <location>
        <begin position="57"/>
        <end position="80"/>
    </location>
</feature>
<comment type="subcellular location">
    <subcellularLocation>
        <location evidence="17">Mitochondrion inner membrane</location>
        <topology evidence="17">Multi-pass membrane protein</topology>
    </subcellularLocation>
    <subcellularLocation>
        <location evidence="1">Mitochondrion membrane</location>
        <topology evidence="1">Multi-pass membrane protein</topology>
    </subcellularLocation>
</comment>
<dbReference type="GO" id="GO:0042773">
    <property type="term" value="P:ATP synthesis coupled electron transport"/>
    <property type="evidence" value="ECO:0007669"/>
    <property type="project" value="UniProtKB-UniRule"/>
</dbReference>
<keyword evidence="12 17" id="KW-0830">Ubiquinone</keyword>
<evidence type="ECO:0000256" key="12">
    <source>
        <dbReference type="ARBA" id="ARBA00023075"/>
    </source>
</evidence>
<sequence length="98" mass="10713">MSPLHFTFTAMFTLSLLGLTFYRTHLLSALLCLESIMLSLFLAFSLCALKFDSSAFSVAPMILLTFSACEASIGLALLVATVRTHGTDQLQNFNVLQC</sequence>
<organism evidence="18">
    <name type="scientific">Kryptolebias marmoratus</name>
    <name type="common">Mangrove killifish</name>
    <name type="synonym">Rivulus marmoratus</name>
    <dbReference type="NCBI Taxonomy" id="37003"/>
    <lineage>
        <taxon>Eukaryota</taxon>
        <taxon>Metazoa</taxon>
        <taxon>Chordata</taxon>
        <taxon>Craniata</taxon>
        <taxon>Vertebrata</taxon>
        <taxon>Euteleostomi</taxon>
        <taxon>Actinopterygii</taxon>
        <taxon>Neopterygii</taxon>
        <taxon>Teleostei</taxon>
        <taxon>Neoteleostei</taxon>
        <taxon>Acanthomorphata</taxon>
        <taxon>Ovalentaria</taxon>
        <taxon>Atherinomorphae</taxon>
        <taxon>Cyprinodontiformes</taxon>
        <taxon>Rivulidae</taxon>
        <taxon>Kryptolebias</taxon>
    </lineage>
</organism>
<keyword evidence="14 17" id="KW-0472">Membrane</keyword>
<dbReference type="Gene3D" id="1.10.287.3510">
    <property type="match status" value="1"/>
</dbReference>
<dbReference type="OMA" id="MYRSHLM"/>
<evidence type="ECO:0000256" key="10">
    <source>
        <dbReference type="ARBA" id="ARBA00022989"/>
    </source>
</evidence>
<keyword evidence="6 17" id="KW-0679">Respiratory chain</keyword>
<accession>Q8WEA1</accession>
<evidence type="ECO:0000256" key="5">
    <source>
        <dbReference type="ARBA" id="ARBA00022448"/>
    </source>
</evidence>
<evidence type="ECO:0000313" key="20">
    <source>
        <dbReference type="Ensembl" id="ENSKMAP00000000010.1"/>
    </source>
</evidence>
<evidence type="ECO:0000313" key="18">
    <source>
        <dbReference type="EMBL" id="AAL38121.1"/>
    </source>
</evidence>
<dbReference type="EMBL" id="AF283503">
    <property type="protein sequence ID" value="AAL38121.1"/>
    <property type="molecule type" value="Genomic_DNA"/>
</dbReference>
<evidence type="ECO:0000256" key="14">
    <source>
        <dbReference type="ARBA" id="ARBA00023136"/>
    </source>
</evidence>
<reference evidence="19" key="2">
    <citation type="journal article" date="2015" name="Mitochondrial DNA">
        <title>Complete mitochondrial genome of a self-fertilizing fish Kryptolebias marmoratus (Cyprinodontiformes, Rivulidae) from Florida.</title>
        <authorList>
            <person name="Tatarenkov A."/>
            <person name="Mesak F."/>
            <person name="Avise J.C."/>
        </authorList>
    </citation>
    <scope>NUCLEOTIDE SEQUENCE</scope>
    <source>
        <strain evidence="19">FDS08</strain>
    </source>
</reference>
<dbReference type="KEGG" id="kmr:804469"/>
<reference evidence="18" key="1">
    <citation type="journal article" date="2001" name="Gene">
        <title>The complete DNA sequence of the mitochondrial genome of the self-fertilizing fish Rivulus marmoratus (Cyprinodontiformes, Rivulidae) and the first description of duplication of a control region in fish.</title>
        <authorList>
            <person name="Lee J.-S."/>
            <person name="Miya M."/>
            <person name="Lee Y.-S."/>
            <person name="Kim C.G."/>
            <person name="Park E.-H."/>
            <person name="Aoki Y."/>
            <person name="Nishida M."/>
        </authorList>
    </citation>
    <scope>NUCLEOTIDE SEQUENCE</scope>
</reference>
<evidence type="ECO:0000256" key="16">
    <source>
        <dbReference type="ARBA" id="ARBA00048769"/>
    </source>
</evidence>
<evidence type="ECO:0000256" key="15">
    <source>
        <dbReference type="ARBA" id="ARBA00043911"/>
    </source>
</evidence>
<keyword evidence="17" id="KW-0999">Mitochondrion inner membrane</keyword>
<keyword evidence="5 17" id="KW-0813">Transport</keyword>
<evidence type="ECO:0000256" key="8">
    <source>
        <dbReference type="ARBA" id="ARBA00022967"/>
    </source>
</evidence>